<name>A0ABT6R3K7_9BACL</name>
<comment type="similarity">
    <text evidence="2 9">Belongs to the carbamate kinase family.</text>
</comment>
<evidence type="ECO:0000313" key="11">
    <source>
        <dbReference type="EMBL" id="MDI3234869.1"/>
    </source>
</evidence>
<feature type="domain" description="Aspartate/glutamate/uridylate kinase" evidence="10">
    <location>
        <begin position="4"/>
        <end position="293"/>
    </location>
</feature>
<dbReference type="Pfam" id="PF00696">
    <property type="entry name" value="AA_kinase"/>
    <property type="match status" value="1"/>
</dbReference>
<dbReference type="InterPro" id="IPR036393">
    <property type="entry name" value="AceGlu_kinase-like_sf"/>
</dbReference>
<reference evidence="11 12" key="1">
    <citation type="submission" date="2023-04" db="EMBL/GenBank/DDBJ databases">
        <title>Antarctic isolates genomes.</title>
        <authorList>
            <person name="Dimov S.G."/>
        </authorList>
    </citation>
    <scope>NUCLEOTIDE SEQUENCE [LARGE SCALE GENOMIC DNA]</scope>
    <source>
        <strain evidence="11 12">AL19</strain>
    </source>
</reference>
<evidence type="ECO:0000256" key="2">
    <source>
        <dbReference type="ARBA" id="ARBA00011066"/>
    </source>
</evidence>
<keyword evidence="4" id="KW-0056">Arginine metabolism</keyword>
<dbReference type="GO" id="GO:0008804">
    <property type="term" value="F:carbamate kinase activity"/>
    <property type="evidence" value="ECO:0007669"/>
    <property type="project" value="UniProtKB-EC"/>
</dbReference>
<dbReference type="SUPFAM" id="SSF53633">
    <property type="entry name" value="Carbamate kinase-like"/>
    <property type="match status" value="1"/>
</dbReference>
<evidence type="ECO:0000313" key="12">
    <source>
        <dbReference type="Proteomes" id="UP001243286"/>
    </source>
</evidence>
<dbReference type="EMBL" id="JASBQV010000009">
    <property type="protein sequence ID" value="MDI3234869.1"/>
    <property type="molecule type" value="Genomic_DNA"/>
</dbReference>
<sequence>MKGKRIVIALGGNAIQQGKEATAEAQIRAVARTADALAGLVSEGYEMVVTHGNGPQVGSLLLQQASSIPAIPAMPLDVCVAMTQGMIGYWFQNALDHAFLHRESPPTVATVVTRCVVDPNDPAFLNPTKPIGPFYSEEAANALTMNGYVYREDAGRGYRRVVPSPRPQSIIEHRVLTDLVERGHLVVASGGGGIPVVETGEGYVGVEAVIDKDFAAEKLAELIEADTLVILTAVEHVAIHYHQPDELALREVTAAELERYIASGEFAPGSMLPKVEAALEFVRSKDGRRAVITSLDRVKEALAGETGTMIAVSFNQLV</sequence>
<dbReference type="PANTHER" id="PTHR30409:SF1">
    <property type="entry name" value="CARBAMATE KINASE-RELATED"/>
    <property type="match status" value="1"/>
</dbReference>
<dbReference type="NCBIfam" id="TIGR00746">
    <property type="entry name" value="arcC"/>
    <property type="match status" value="1"/>
</dbReference>
<dbReference type="PIRSF" id="PIRSF000723">
    <property type="entry name" value="Carbamate_kin"/>
    <property type="match status" value="1"/>
</dbReference>
<evidence type="ECO:0000259" key="10">
    <source>
        <dbReference type="Pfam" id="PF00696"/>
    </source>
</evidence>
<comment type="catalytic activity">
    <reaction evidence="7">
        <text>hydrogencarbonate + NH4(+) + ATP = carbamoyl phosphate + ADP + H2O + H(+)</text>
        <dbReference type="Rhea" id="RHEA:10152"/>
        <dbReference type="ChEBI" id="CHEBI:15377"/>
        <dbReference type="ChEBI" id="CHEBI:15378"/>
        <dbReference type="ChEBI" id="CHEBI:17544"/>
        <dbReference type="ChEBI" id="CHEBI:28938"/>
        <dbReference type="ChEBI" id="CHEBI:30616"/>
        <dbReference type="ChEBI" id="CHEBI:58228"/>
        <dbReference type="ChEBI" id="CHEBI:456216"/>
        <dbReference type="EC" id="2.7.2.2"/>
    </reaction>
</comment>
<evidence type="ECO:0000256" key="6">
    <source>
        <dbReference type="ARBA" id="ARBA00022777"/>
    </source>
</evidence>
<evidence type="ECO:0000256" key="3">
    <source>
        <dbReference type="ARBA" id="ARBA00013070"/>
    </source>
</evidence>
<dbReference type="NCBIfam" id="NF009007">
    <property type="entry name" value="PRK12352.1"/>
    <property type="match status" value="1"/>
</dbReference>
<keyword evidence="6 9" id="KW-0418">Kinase</keyword>
<gene>
    <name evidence="11" type="primary">arcC</name>
    <name evidence="11" type="ORF">QK289_07590</name>
</gene>
<evidence type="ECO:0000256" key="9">
    <source>
        <dbReference type="PIRNR" id="PIRNR000723"/>
    </source>
</evidence>
<accession>A0ABT6R3K7</accession>
<dbReference type="RefSeq" id="WP_026830564.1">
    <property type="nucleotide sequence ID" value="NZ_JANJYY010000005.1"/>
</dbReference>
<evidence type="ECO:0000256" key="8">
    <source>
        <dbReference type="NCBIfam" id="TIGR00746"/>
    </source>
</evidence>
<dbReference type="PRINTS" id="PR01469">
    <property type="entry name" value="CARBMTKINASE"/>
</dbReference>
<dbReference type="InterPro" id="IPR003964">
    <property type="entry name" value="Carb_kinase"/>
</dbReference>
<evidence type="ECO:0000256" key="7">
    <source>
        <dbReference type="ARBA" id="ARBA00048467"/>
    </source>
</evidence>
<protein>
    <recommendedName>
        <fullName evidence="3 8">Carbamate kinase</fullName>
    </recommendedName>
</protein>
<comment type="pathway">
    <text evidence="1">Metabolic intermediate metabolism; carbamoyl phosphate degradation; CO(2) and NH(3) from carbamoyl phosphate: step 1/1.</text>
</comment>
<dbReference type="CDD" id="cd04235">
    <property type="entry name" value="AAK_CK"/>
    <property type="match status" value="1"/>
</dbReference>
<evidence type="ECO:0000256" key="4">
    <source>
        <dbReference type="ARBA" id="ARBA00022503"/>
    </source>
</evidence>
<dbReference type="Proteomes" id="UP001243286">
    <property type="component" value="Unassembled WGS sequence"/>
</dbReference>
<evidence type="ECO:0000256" key="5">
    <source>
        <dbReference type="ARBA" id="ARBA00022679"/>
    </source>
</evidence>
<dbReference type="Gene3D" id="3.40.1160.10">
    <property type="entry name" value="Acetylglutamate kinase-like"/>
    <property type="match status" value="1"/>
</dbReference>
<dbReference type="InterPro" id="IPR001048">
    <property type="entry name" value="Asp/Glu/Uridylate_kinase"/>
</dbReference>
<proteinExistence type="inferred from homology"/>
<keyword evidence="5 9" id="KW-0808">Transferase</keyword>
<keyword evidence="12" id="KW-1185">Reference proteome</keyword>
<comment type="caution">
    <text evidence="11">The sequence shown here is derived from an EMBL/GenBank/DDBJ whole genome shotgun (WGS) entry which is preliminary data.</text>
</comment>
<organism evidence="11 12">
    <name type="scientific">Exiguobacterium antarcticum</name>
    <dbReference type="NCBI Taxonomy" id="132920"/>
    <lineage>
        <taxon>Bacteria</taxon>
        <taxon>Bacillati</taxon>
        <taxon>Bacillota</taxon>
        <taxon>Bacilli</taxon>
        <taxon>Bacillales</taxon>
        <taxon>Bacillales Family XII. Incertae Sedis</taxon>
        <taxon>Exiguobacterium</taxon>
    </lineage>
</organism>
<dbReference type="PANTHER" id="PTHR30409">
    <property type="entry name" value="CARBAMATE KINASE"/>
    <property type="match status" value="1"/>
</dbReference>
<evidence type="ECO:0000256" key="1">
    <source>
        <dbReference type="ARBA" id="ARBA00005118"/>
    </source>
</evidence>